<keyword evidence="4" id="KW-0614">Plasmid</keyword>
<feature type="domain" description="Replication initiator protein A C-terminal" evidence="3">
    <location>
        <begin position="291"/>
        <end position="379"/>
    </location>
</feature>
<accession>Q6UB95</accession>
<evidence type="ECO:0000256" key="1">
    <source>
        <dbReference type="SAM" id="Phobius"/>
    </source>
</evidence>
<name>Q6UB95_STAAU</name>
<gene>
    <name evidence="4" type="primary">repA</name>
</gene>
<evidence type="ECO:0000259" key="2">
    <source>
        <dbReference type="Pfam" id="PF06970"/>
    </source>
</evidence>
<dbReference type="Pfam" id="PF06970">
    <property type="entry name" value="RepA_N"/>
    <property type="match status" value="1"/>
</dbReference>
<evidence type="ECO:0000259" key="3">
    <source>
        <dbReference type="Pfam" id="PF18008"/>
    </source>
</evidence>
<feature type="transmembrane region" description="Helical" evidence="1">
    <location>
        <begin position="21"/>
        <end position="40"/>
    </location>
</feature>
<keyword evidence="1" id="KW-0812">Transmembrane</keyword>
<protein>
    <submittedName>
        <fullName evidence="4">RepA</fullName>
    </submittedName>
</protein>
<dbReference type="InterPro" id="IPR010724">
    <property type="entry name" value="RepA_N"/>
</dbReference>
<keyword evidence="1" id="KW-1133">Transmembrane helix</keyword>
<evidence type="ECO:0000313" key="4">
    <source>
        <dbReference type="EMBL" id="AAQ84114.1"/>
    </source>
</evidence>
<sequence length="394" mass="46726">MLYIYIKRPNYGNSQVFGNKTSALFVYIVVTFLLYILRIISASRIHINILTTFYYLFLKLKYERGFSMSNFNIKEIQKEKFYQLPKVFFTNPKYTNLSNDAKITWSILRDRLDLSIRNNWIDENGDIFFIYTNEKLKSILNISSPNKLSKIKKELTQAGLFNQIRVGLNKPNKLYIKKPEVTEADIYYISQQENDIEPFNDKDVSKSYVQNYDNNTSRNIDLIHQDVSKSYANDTELNDTELNDTELNDTNDLHDTYNNFSINHTHSNQSNQFLNNFGNQDDKEILLQEFPEQLTNYLLKYDYRDLEIIKTVILKAKKSFNSRHEDMHYMLEDIEDEILISLKRVKKAIHDRGVKGQKETIISMQGYLMRTILSELEELYSADMRRQNMYNIFN</sequence>
<reference evidence="4" key="2">
    <citation type="submission" date="2003-08" db="EMBL/GenBank/DDBJ databases">
        <title>The complete sequence of the Staphylococcus aureus beta-lactamase-fusidic acid resistance plasmid pUB101.</title>
        <authorList>
            <person name="O'Brien F.G."/>
            <person name="Grubb W.B."/>
            <person name="Gustafson J.E."/>
        </authorList>
    </citation>
    <scope>NUCLEOTIDE SEQUENCE</scope>
    <source>
        <plasmid evidence="4">pUB101</plasmid>
    </source>
</reference>
<geneLocation type="plasmid" evidence="4">
    <name>pUB101</name>
</geneLocation>
<dbReference type="AlphaFoldDB" id="Q6UB95"/>
<proteinExistence type="predicted"/>
<keyword evidence="1" id="KW-0472">Membrane</keyword>
<organism evidence="4">
    <name type="scientific">Staphylococcus aureus</name>
    <dbReference type="NCBI Taxonomy" id="1280"/>
    <lineage>
        <taxon>Bacteria</taxon>
        <taxon>Bacillati</taxon>
        <taxon>Bacillota</taxon>
        <taxon>Bacilli</taxon>
        <taxon>Bacillales</taxon>
        <taxon>Staphylococcaceae</taxon>
        <taxon>Staphylococcus</taxon>
    </lineage>
</organism>
<reference evidence="4" key="1">
    <citation type="journal article" date="2002" name="J. Antimicrob. Chemother.">
        <title>Genetic characterization of the fusidic acid and cadmium resistance determinants of Staphylococcus aureus plasmid pUB101.</title>
        <authorList>
            <person name="O'Brien F.G."/>
            <person name="Price C."/>
            <person name="Grubb W.B."/>
            <person name="Gustafson J.E."/>
        </authorList>
    </citation>
    <scope>NUCLEOTIDE SEQUENCE</scope>
    <source>
        <plasmid evidence="4">pUB101</plasmid>
    </source>
</reference>
<dbReference type="EMBL" id="AY373761">
    <property type="protein sequence ID" value="AAQ84114.1"/>
    <property type="molecule type" value="Genomic_DNA"/>
</dbReference>
<dbReference type="Pfam" id="PF18008">
    <property type="entry name" value="Bac_RepA_C"/>
    <property type="match status" value="1"/>
</dbReference>
<feature type="domain" description="Replication initiator A N-terminal" evidence="2">
    <location>
        <begin position="80"/>
        <end position="155"/>
    </location>
</feature>
<dbReference type="InterPro" id="IPR041151">
    <property type="entry name" value="Bac_RepA_C"/>
</dbReference>